<dbReference type="InterPro" id="IPR016166">
    <property type="entry name" value="FAD-bd_PCMH"/>
</dbReference>
<dbReference type="GO" id="GO:0003885">
    <property type="term" value="F:D-arabinono-1,4-lactone oxidase activity"/>
    <property type="evidence" value="ECO:0007669"/>
    <property type="project" value="TreeGrafter"/>
</dbReference>
<proteinExistence type="predicted"/>
<evidence type="ECO:0000313" key="3">
    <source>
        <dbReference type="Proteomes" id="UP000799757"/>
    </source>
</evidence>
<evidence type="ECO:0000313" key="2">
    <source>
        <dbReference type="EMBL" id="KAF2789722.1"/>
    </source>
</evidence>
<dbReference type="GO" id="GO:0005739">
    <property type="term" value="C:mitochondrion"/>
    <property type="evidence" value="ECO:0007669"/>
    <property type="project" value="TreeGrafter"/>
</dbReference>
<dbReference type="InterPro" id="IPR016169">
    <property type="entry name" value="FAD-bd_PCMH_sub2"/>
</dbReference>
<feature type="domain" description="FAD-binding PCMH-type" evidence="1">
    <location>
        <begin position="30"/>
        <end position="228"/>
    </location>
</feature>
<dbReference type="InterPro" id="IPR016167">
    <property type="entry name" value="FAD-bd_PCMH_sub1"/>
</dbReference>
<dbReference type="Gene3D" id="3.30.465.10">
    <property type="match status" value="1"/>
</dbReference>
<evidence type="ECO:0000259" key="1">
    <source>
        <dbReference type="PROSITE" id="PS51387"/>
    </source>
</evidence>
<keyword evidence="3" id="KW-1185">Reference proteome</keyword>
<dbReference type="EMBL" id="MU002118">
    <property type="protein sequence ID" value="KAF2789722.1"/>
    <property type="molecule type" value="Genomic_DNA"/>
</dbReference>
<accession>A0A6A6X050</accession>
<dbReference type="Gene3D" id="3.30.43.10">
    <property type="entry name" value="Uridine Diphospho-n-acetylenolpyruvylglucosamine Reductase, domain 2"/>
    <property type="match status" value="1"/>
</dbReference>
<dbReference type="SUPFAM" id="SSF56176">
    <property type="entry name" value="FAD-binding/transporter-associated domain-like"/>
    <property type="match status" value="1"/>
</dbReference>
<dbReference type="OrthoDB" id="610608at2759"/>
<dbReference type="Gene3D" id="3.30.70.2520">
    <property type="match status" value="1"/>
</dbReference>
<dbReference type="Proteomes" id="UP000799757">
    <property type="component" value="Unassembled WGS sequence"/>
</dbReference>
<gene>
    <name evidence="2" type="ORF">K505DRAFT_252700</name>
</gene>
<reference evidence="2" key="1">
    <citation type="journal article" date="2020" name="Stud. Mycol.">
        <title>101 Dothideomycetes genomes: a test case for predicting lifestyles and emergence of pathogens.</title>
        <authorList>
            <person name="Haridas S."/>
            <person name="Albert R."/>
            <person name="Binder M."/>
            <person name="Bloem J."/>
            <person name="Labutti K."/>
            <person name="Salamov A."/>
            <person name="Andreopoulos B."/>
            <person name="Baker S."/>
            <person name="Barry K."/>
            <person name="Bills G."/>
            <person name="Bluhm B."/>
            <person name="Cannon C."/>
            <person name="Castanera R."/>
            <person name="Culley D."/>
            <person name="Daum C."/>
            <person name="Ezra D."/>
            <person name="Gonzalez J."/>
            <person name="Henrissat B."/>
            <person name="Kuo A."/>
            <person name="Liang C."/>
            <person name="Lipzen A."/>
            <person name="Lutzoni F."/>
            <person name="Magnuson J."/>
            <person name="Mondo S."/>
            <person name="Nolan M."/>
            <person name="Ohm R."/>
            <person name="Pangilinan J."/>
            <person name="Park H.-J."/>
            <person name="Ramirez L."/>
            <person name="Alfaro M."/>
            <person name="Sun H."/>
            <person name="Tritt A."/>
            <person name="Yoshinaga Y."/>
            <person name="Zwiers L.-H."/>
            <person name="Turgeon B."/>
            <person name="Goodwin S."/>
            <person name="Spatafora J."/>
            <person name="Crous P."/>
            <person name="Grigoriev I."/>
        </authorList>
    </citation>
    <scope>NUCLEOTIDE SEQUENCE</scope>
    <source>
        <strain evidence="2">CBS 109.77</strain>
    </source>
</reference>
<organism evidence="2 3">
    <name type="scientific">Melanomma pulvis-pyrius CBS 109.77</name>
    <dbReference type="NCBI Taxonomy" id="1314802"/>
    <lineage>
        <taxon>Eukaryota</taxon>
        <taxon>Fungi</taxon>
        <taxon>Dikarya</taxon>
        <taxon>Ascomycota</taxon>
        <taxon>Pezizomycotina</taxon>
        <taxon>Dothideomycetes</taxon>
        <taxon>Pleosporomycetidae</taxon>
        <taxon>Pleosporales</taxon>
        <taxon>Melanommataceae</taxon>
        <taxon>Melanomma</taxon>
    </lineage>
</organism>
<dbReference type="PANTHER" id="PTHR43762">
    <property type="entry name" value="L-GULONOLACTONE OXIDASE"/>
    <property type="match status" value="1"/>
</dbReference>
<name>A0A6A6X050_9PLEO</name>
<sequence>MPFLWLQRVHYLIVEQCYSEVPFENWGLTVKNSPKFTFLPNTVKGVQNIVLFALKNNYRVRCAGYRHSWSPIFSQDNELFISFVNLRTVTTLPDPMSIIPGDYNPATVPELKTIELQEETVPGKKRLCRIGVATTNEEFRRWSIAGKSWALPADVILVEVTIGGVNGPICHGAGISHKTLSDYVRRIEYVDCNGKLQTVDDPHLLKAAAGAFGLLGVVTHITFELDAMTYAVMQPLKEDVGLGIPPLSTSDIPVALRSEWLNSPDASEQIANATAEFERRAANDYYSEWFWFTYQKKVWTNTFNTTADPTGAVHYPDDGNVFLQWVQGWLGGVITSIPFFNAIPGYWQAQLIASLGMAALPPTLGESKTPTYKTLLPDALHFRRGVQNMRVRDLELQIPLPPRKDDPSKADFSIVQRAWWDVIKLVYQDAETGNDPSSPMRLALEMRIMGGSDIFMAPQKGNTLGTASIEVLTLPDAVTDDEWHTFAQKVVDLWMSYGENVRPHWAKEWESFTFKGQEARKYLKEVAYKDQIPEFKDTLQAIGNQHGWTLEQLQKRYSNELWDKMIFE</sequence>
<dbReference type="AlphaFoldDB" id="A0A6A6X050"/>
<dbReference type="PANTHER" id="PTHR43762:SF1">
    <property type="entry name" value="D-ARABINONO-1,4-LACTONE OXIDASE"/>
    <property type="match status" value="1"/>
</dbReference>
<dbReference type="PROSITE" id="PS51387">
    <property type="entry name" value="FAD_PCMH"/>
    <property type="match status" value="1"/>
</dbReference>
<dbReference type="InterPro" id="IPR010031">
    <property type="entry name" value="FAD_lactone_oxidase-like"/>
</dbReference>
<dbReference type="GO" id="GO:0071949">
    <property type="term" value="F:FAD binding"/>
    <property type="evidence" value="ECO:0007669"/>
    <property type="project" value="InterPro"/>
</dbReference>
<protein>
    <recommendedName>
        <fullName evidence="1">FAD-binding PCMH-type domain-containing protein</fullName>
    </recommendedName>
</protein>
<dbReference type="InterPro" id="IPR036318">
    <property type="entry name" value="FAD-bd_PCMH-like_sf"/>
</dbReference>